<dbReference type="PROSITE" id="PS51898">
    <property type="entry name" value="TYR_RECOMBINASE"/>
    <property type="match status" value="1"/>
</dbReference>
<protein>
    <submittedName>
        <fullName evidence="4">Tyrosine-type recombinase/integrase</fullName>
    </submittedName>
</protein>
<dbReference type="Proteomes" id="UP001589836">
    <property type="component" value="Unassembled WGS sequence"/>
</dbReference>
<dbReference type="Pfam" id="PF00589">
    <property type="entry name" value="Phage_integrase"/>
    <property type="match status" value="1"/>
</dbReference>
<dbReference type="InterPro" id="IPR013762">
    <property type="entry name" value="Integrase-like_cat_sf"/>
</dbReference>
<dbReference type="InterPro" id="IPR010998">
    <property type="entry name" value="Integrase_recombinase_N"/>
</dbReference>
<evidence type="ECO:0000313" key="5">
    <source>
        <dbReference type="Proteomes" id="UP001589836"/>
    </source>
</evidence>
<comment type="caution">
    <text evidence="4">The sequence shown here is derived from an EMBL/GenBank/DDBJ whole genome shotgun (WGS) entry which is preliminary data.</text>
</comment>
<sequence>MFVNQDEQLSFDFDEDFTTTIDDLFTENDLSRFGKGRKGWNENDISRNNSSDLRIEIPVFGNDVNVTHFHYRKDWIDDMIEKMYEININNEPIARGNINDWLYTKEIHEQFDSLPIRKYMRSKLHDSLRVYKTKIIMFKKIVPLMMSFNKKKLSEFKREDYLNPEVIKVVIAPLNSIELIYYQSFLNSLKPFKKVIINDYVDKINHKTKFDHPLVRVVESVLKKERNIKPQSFYNNYYTPVRAFISWAISSLVKYKNQTINTFIFNMVTSEELDHYKSFLIKQVKEEELTEITAKRNLQYVRGFFQILFRKKKIVRDVTNNLTNIKADEYFYRRLPSDYEIQELINAIEQYSSNPLRDKLALSLMILMGLRGCEVASLSWGDVNLSTRSISITDTKGMDAVLPIPTKVYDLLILYQRKPCDKKFIFCDNPKSFIPELI</sequence>
<dbReference type="SUPFAM" id="SSF56349">
    <property type="entry name" value="DNA breaking-rejoining enzymes"/>
    <property type="match status" value="1"/>
</dbReference>
<feature type="domain" description="Tyr recombinase" evidence="3">
    <location>
        <begin position="330"/>
        <end position="438"/>
    </location>
</feature>
<dbReference type="InterPro" id="IPR011010">
    <property type="entry name" value="DNA_brk_join_enz"/>
</dbReference>
<evidence type="ECO:0000313" key="4">
    <source>
        <dbReference type="EMBL" id="MFC0525757.1"/>
    </source>
</evidence>
<evidence type="ECO:0000256" key="2">
    <source>
        <dbReference type="ARBA" id="ARBA00023172"/>
    </source>
</evidence>
<dbReference type="InterPro" id="IPR002104">
    <property type="entry name" value="Integrase_catalytic"/>
</dbReference>
<dbReference type="EMBL" id="JBHLTP010000022">
    <property type="protein sequence ID" value="MFC0525757.1"/>
    <property type="molecule type" value="Genomic_DNA"/>
</dbReference>
<name>A0ABV6LTM9_9BACI</name>
<evidence type="ECO:0000259" key="3">
    <source>
        <dbReference type="PROSITE" id="PS51898"/>
    </source>
</evidence>
<proteinExistence type="predicted"/>
<gene>
    <name evidence="4" type="ORF">ACFFGV_19445</name>
</gene>
<reference evidence="4 5" key="1">
    <citation type="submission" date="2024-09" db="EMBL/GenBank/DDBJ databases">
        <authorList>
            <person name="Sun Q."/>
            <person name="Mori K."/>
        </authorList>
    </citation>
    <scope>NUCLEOTIDE SEQUENCE [LARGE SCALE GENOMIC DNA]</scope>
    <source>
        <strain evidence="4 5">NCAIM B.02529</strain>
    </source>
</reference>
<dbReference type="RefSeq" id="WP_377351429.1">
    <property type="nucleotide sequence ID" value="NZ_JBHLTP010000022.1"/>
</dbReference>
<dbReference type="Gene3D" id="1.10.150.130">
    <property type="match status" value="1"/>
</dbReference>
<dbReference type="Gene3D" id="1.10.443.10">
    <property type="entry name" value="Intergrase catalytic core"/>
    <property type="match status" value="1"/>
</dbReference>
<organism evidence="4 5">
    <name type="scientific">Pontibacillus salicampi</name>
    <dbReference type="NCBI Taxonomy" id="1449801"/>
    <lineage>
        <taxon>Bacteria</taxon>
        <taxon>Bacillati</taxon>
        <taxon>Bacillota</taxon>
        <taxon>Bacilli</taxon>
        <taxon>Bacillales</taxon>
        <taxon>Bacillaceae</taxon>
        <taxon>Pontibacillus</taxon>
    </lineage>
</organism>
<accession>A0ABV6LTM9</accession>
<keyword evidence="2" id="KW-0233">DNA recombination</keyword>
<keyword evidence="1" id="KW-0238">DNA-binding</keyword>
<evidence type="ECO:0000256" key="1">
    <source>
        <dbReference type="ARBA" id="ARBA00023125"/>
    </source>
</evidence>
<keyword evidence="5" id="KW-1185">Reference proteome</keyword>